<keyword evidence="9" id="KW-0406">Ion transport</keyword>
<reference evidence="18 19" key="1">
    <citation type="submission" date="2020-08" db="EMBL/GenBank/DDBJ databases">
        <title>Genomic Encyclopedia of Type Strains, Phase IV (KMG-V): Genome sequencing to study the core and pangenomes of soil and plant-associated prokaryotes.</title>
        <authorList>
            <person name="Whitman W."/>
        </authorList>
    </citation>
    <scope>NUCLEOTIDE SEQUENCE [LARGE SCALE GENOMIC DNA]</scope>
    <source>
        <strain evidence="18 19">M8UP14</strain>
    </source>
</reference>
<dbReference type="AlphaFoldDB" id="A0A7W8E373"/>
<dbReference type="Gene3D" id="3.10.560.10">
    <property type="entry name" value="Outer membrane lipoprotein wza domain like"/>
    <property type="match status" value="2"/>
</dbReference>
<dbReference type="InterPro" id="IPR003715">
    <property type="entry name" value="Poly_export_N"/>
</dbReference>
<dbReference type="PANTHER" id="PTHR33619:SF3">
    <property type="entry name" value="POLYSACCHARIDE EXPORT PROTEIN GFCE-RELATED"/>
    <property type="match status" value="1"/>
</dbReference>
<dbReference type="GO" id="GO:0046930">
    <property type="term" value="C:pore complex"/>
    <property type="evidence" value="ECO:0007669"/>
    <property type="project" value="UniProtKB-KW"/>
</dbReference>
<keyword evidence="6" id="KW-0812">Transmembrane</keyword>
<keyword evidence="4" id="KW-1134">Transmembrane beta strand</keyword>
<name>A0A7W8E373_9BACT</name>
<keyword evidence="10" id="KW-0626">Porin</keyword>
<dbReference type="GO" id="GO:0015288">
    <property type="term" value="F:porin activity"/>
    <property type="evidence" value="ECO:0007669"/>
    <property type="project" value="UniProtKB-KW"/>
</dbReference>
<evidence type="ECO:0000256" key="10">
    <source>
        <dbReference type="ARBA" id="ARBA00023114"/>
    </source>
</evidence>
<keyword evidence="19" id="KW-1185">Reference proteome</keyword>
<dbReference type="PANTHER" id="PTHR33619">
    <property type="entry name" value="POLYSACCHARIDE EXPORT PROTEIN GFCE-RELATED"/>
    <property type="match status" value="1"/>
</dbReference>
<feature type="domain" description="Soluble ligand binding" evidence="16">
    <location>
        <begin position="110"/>
        <end position="154"/>
    </location>
</feature>
<keyword evidence="7" id="KW-0732">Signal</keyword>
<comment type="caution">
    <text evidence="18">The sequence shown here is derived from an EMBL/GenBank/DDBJ whole genome shotgun (WGS) entry which is preliminary data.</text>
</comment>
<dbReference type="GO" id="GO:0006811">
    <property type="term" value="P:monoatomic ion transport"/>
    <property type="evidence" value="ECO:0007669"/>
    <property type="project" value="UniProtKB-KW"/>
</dbReference>
<feature type="domain" description="Polysaccharide export protein N-terminal" evidence="15">
    <location>
        <begin position="27"/>
        <end position="102"/>
    </location>
</feature>
<proteinExistence type="inferred from homology"/>
<evidence type="ECO:0000256" key="4">
    <source>
        <dbReference type="ARBA" id="ARBA00022452"/>
    </source>
</evidence>
<comment type="similarity">
    <text evidence="2">Belongs to the BexD/CtrA/VexA family.</text>
</comment>
<keyword evidence="3" id="KW-0813">Transport</keyword>
<dbReference type="Gene3D" id="3.30.1950.10">
    <property type="entry name" value="wza like domain"/>
    <property type="match status" value="1"/>
</dbReference>
<evidence type="ECO:0000256" key="14">
    <source>
        <dbReference type="ARBA" id="ARBA00023288"/>
    </source>
</evidence>
<evidence type="ECO:0000256" key="3">
    <source>
        <dbReference type="ARBA" id="ARBA00022448"/>
    </source>
</evidence>
<evidence type="ECO:0000259" key="15">
    <source>
        <dbReference type="Pfam" id="PF02563"/>
    </source>
</evidence>
<evidence type="ECO:0000256" key="7">
    <source>
        <dbReference type="ARBA" id="ARBA00022729"/>
    </source>
</evidence>
<keyword evidence="11" id="KW-0472">Membrane</keyword>
<evidence type="ECO:0000256" key="2">
    <source>
        <dbReference type="ARBA" id="ARBA00009450"/>
    </source>
</evidence>
<dbReference type="Proteomes" id="UP000540989">
    <property type="component" value="Unassembled WGS sequence"/>
</dbReference>
<dbReference type="Pfam" id="PF10531">
    <property type="entry name" value="SLBB"/>
    <property type="match status" value="1"/>
</dbReference>
<dbReference type="InterPro" id="IPR049712">
    <property type="entry name" value="Poly_export"/>
</dbReference>
<gene>
    <name evidence="18" type="ORF">HDF16_001836</name>
</gene>
<dbReference type="EMBL" id="JACHIP010000002">
    <property type="protein sequence ID" value="MBB5057151.1"/>
    <property type="molecule type" value="Genomic_DNA"/>
</dbReference>
<keyword evidence="13" id="KW-0998">Cell outer membrane</keyword>
<sequence>MRLYKTFSSAKIVAIFLFFFAVIGARAQESLLIGPGDLVHVVYFDAGELNQQSRVTDAGDFPLVMGGSIKIAGLTPEQAGAKIANFMSSSHYLVNPRITVTVDSYATQSVSVLGAVHLPGAYPITTGRTISEVLALAGGLTPDADRTVVVQRRVTGELLTFYTANSPLTTPDSSAPGIKRTGTTLLSRDVMVFPGDTVRVAHAELVYVLGDVGKPGGFPIVNNDAPLTVLQLIALAGATNRTASPAAARLIRKLPDGKYEDIHLPLSAMQKGKQADRSLQAGDIIYVPFSYLKNALLGVTGLVSAAGGATIYAFH</sequence>
<dbReference type="Pfam" id="PF22461">
    <property type="entry name" value="SLBB_2"/>
    <property type="match status" value="1"/>
</dbReference>
<accession>A0A7W8E373</accession>
<dbReference type="GO" id="GO:0009279">
    <property type="term" value="C:cell outer membrane"/>
    <property type="evidence" value="ECO:0007669"/>
    <property type="project" value="UniProtKB-SubCell"/>
</dbReference>
<keyword evidence="8" id="KW-0625">Polysaccharide transport</keyword>
<evidence type="ECO:0000256" key="5">
    <source>
        <dbReference type="ARBA" id="ARBA00022597"/>
    </source>
</evidence>
<evidence type="ECO:0000259" key="16">
    <source>
        <dbReference type="Pfam" id="PF10531"/>
    </source>
</evidence>
<dbReference type="GO" id="GO:0015159">
    <property type="term" value="F:polysaccharide transmembrane transporter activity"/>
    <property type="evidence" value="ECO:0007669"/>
    <property type="project" value="InterPro"/>
</dbReference>
<evidence type="ECO:0000256" key="9">
    <source>
        <dbReference type="ARBA" id="ARBA00023065"/>
    </source>
</evidence>
<evidence type="ECO:0000313" key="19">
    <source>
        <dbReference type="Proteomes" id="UP000540989"/>
    </source>
</evidence>
<organism evidence="18 19">
    <name type="scientific">Granulicella aggregans</name>
    <dbReference type="NCBI Taxonomy" id="474949"/>
    <lineage>
        <taxon>Bacteria</taxon>
        <taxon>Pseudomonadati</taxon>
        <taxon>Acidobacteriota</taxon>
        <taxon>Terriglobia</taxon>
        <taxon>Terriglobales</taxon>
        <taxon>Acidobacteriaceae</taxon>
        <taxon>Granulicella</taxon>
    </lineage>
</organism>
<evidence type="ECO:0000256" key="13">
    <source>
        <dbReference type="ARBA" id="ARBA00023237"/>
    </source>
</evidence>
<evidence type="ECO:0000256" key="6">
    <source>
        <dbReference type="ARBA" id="ARBA00022692"/>
    </source>
</evidence>
<keyword evidence="14" id="KW-0449">Lipoprotein</keyword>
<evidence type="ECO:0000256" key="12">
    <source>
        <dbReference type="ARBA" id="ARBA00023139"/>
    </source>
</evidence>
<keyword evidence="5" id="KW-0762">Sugar transport</keyword>
<dbReference type="RefSeq" id="WP_184215679.1">
    <property type="nucleotide sequence ID" value="NZ_JACHIP010000002.1"/>
</dbReference>
<feature type="domain" description="SLBB" evidence="17">
    <location>
        <begin position="205"/>
        <end position="287"/>
    </location>
</feature>
<evidence type="ECO:0000256" key="11">
    <source>
        <dbReference type="ARBA" id="ARBA00023136"/>
    </source>
</evidence>
<evidence type="ECO:0000259" key="17">
    <source>
        <dbReference type="Pfam" id="PF22461"/>
    </source>
</evidence>
<comment type="subcellular location">
    <subcellularLocation>
        <location evidence="1">Cell outer membrane</location>
        <topology evidence="1">Multi-pass membrane protein</topology>
    </subcellularLocation>
</comment>
<dbReference type="InterPro" id="IPR019554">
    <property type="entry name" value="Soluble_ligand-bd"/>
</dbReference>
<evidence type="ECO:0000256" key="1">
    <source>
        <dbReference type="ARBA" id="ARBA00004571"/>
    </source>
</evidence>
<dbReference type="Pfam" id="PF02563">
    <property type="entry name" value="Poly_export"/>
    <property type="match status" value="1"/>
</dbReference>
<protein>
    <submittedName>
        <fullName evidence="18">Polysaccharide export outer membrane protein</fullName>
    </submittedName>
</protein>
<evidence type="ECO:0000313" key="18">
    <source>
        <dbReference type="EMBL" id="MBB5057151.1"/>
    </source>
</evidence>
<keyword evidence="12" id="KW-0564">Palmitate</keyword>
<dbReference type="InterPro" id="IPR054765">
    <property type="entry name" value="SLBB_dom"/>
</dbReference>
<evidence type="ECO:0000256" key="8">
    <source>
        <dbReference type="ARBA" id="ARBA00023047"/>
    </source>
</evidence>